<evidence type="ECO:0000313" key="3">
    <source>
        <dbReference type="EMBL" id="OGI45375.1"/>
    </source>
</evidence>
<dbReference type="EMBL" id="MFSU01000109">
    <property type="protein sequence ID" value="OGI45375.1"/>
    <property type="molecule type" value="Genomic_DNA"/>
</dbReference>
<dbReference type="AlphaFoldDB" id="A0A1F6TJX9"/>
<dbReference type="InterPro" id="IPR009875">
    <property type="entry name" value="PilZ_domain"/>
</dbReference>
<gene>
    <name evidence="3" type="ORF">A2151_01570</name>
</gene>
<feature type="region of interest" description="Disordered" evidence="1">
    <location>
        <begin position="32"/>
        <end position="52"/>
    </location>
</feature>
<dbReference type="Pfam" id="PF07238">
    <property type="entry name" value="PilZ"/>
    <property type="match status" value="1"/>
</dbReference>
<reference evidence="3 4" key="1">
    <citation type="journal article" date="2016" name="Nat. Commun.">
        <title>Thousands of microbial genomes shed light on interconnected biogeochemical processes in an aquifer system.</title>
        <authorList>
            <person name="Anantharaman K."/>
            <person name="Brown C.T."/>
            <person name="Hug L.A."/>
            <person name="Sharon I."/>
            <person name="Castelle C.J."/>
            <person name="Probst A.J."/>
            <person name="Thomas B.C."/>
            <person name="Singh A."/>
            <person name="Wilkins M.J."/>
            <person name="Karaoz U."/>
            <person name="Brodie E.L."/>
            <person name="Williams K.H."/>
            <person name="Hubbard S.S."/>
            <person name="Banfield J.F."/>
        </authorList>
    </citation>
    <scope>NUCLEOTIDE SEQUENCE [LARGE SCALE GENOMIC DNA]</scope>
</reference>
<organism evidence="3 4">
    <name type="scientific">Candidatus Muproteobacteria bacterium RBG_16_65_34</name>
    <dbReference type="NCBI Taxonomy" id="1817760"/>
    <lineage>
        <taxon>Bacteria</taxon>
        <taxon>Pseudomonadati</taxon>
        <taxon>Pseudomonadota</taxon>
        <taxon>Candidatus Muproteobacteria</taxon>
    </lineage>
</organism>
<proteinExistence type="predicted"/>
<protein>
    <recommendedName>
        <fullName evidence="2">PilZ domain-containing protein</fullName>
    </recommendedName>
</protein>
<dbReference type="Proteomes" id="UP000178885">
    <property type="component" value="Unassembled WGS sequence"/>
</dbReference>
<evidence type="ECO:0000259" key="2">
    <source>
        <dbReference type="Pfam" id="PF07238"/>
    </source>
</evidence>
<dbReference type="Gene3D" id="2.40.10.220">
    <property type="entry name" value="predicted glycosyltransferase like domains"/>
    <property type="match status" value="1"/>
</dbReference>
<dbReference type="GO" id="GO:0035438">
    <property type="term" value="F:cyclic-di-GMP binding"/>
    <property type="evidence" value="ECO:0007669"/>
    <property type="project" value="InterPro"/>
</dbReference>
<dbReference type="SUPFAM" id="SSF141371">
    <property type="entry name" value="PilZ domain-like"/>
    <property type="match status" value="1"/>
</dbReference>
<feature type="domain" description="PilZ" evidence="2">
    <location>
        <begin position="48"/>
        <end position="146"/>
    </location>
</feature>
<evidence type="ECO:0000256" key="1">
    <source>
        <dbReference type="SAM" id="MobiDB-lite"/>
    </source>
</evidence>
<sequence length="148" mass="16468">MHKKTTNDNVPARGSATDHWMKSVAYERQYRDAAAHPGARPRDPGLNDRTEPRAKIPFTALVNYGLTYSAPWRVRDLSPNGAFVEMSTTDIPQGAFVEFVLRFAYKGRNVEHRLPAKVVRVEPNGVALGFGAYDDAAYTDIVNLLYAA</sequence>
<accession>A0A1F6TJX9</accession>
<name>A0A1F6TJX9_9PROT</name>
<evidence type="ECO:0000313" key="4">
    <source>
        <dbReference type="Proteomes" id="UP000178885"/>
    </source>
</evidence>
<comment type="caution">
    <text evidence="3">The sequence shown here is derived from an EMBL/GenBank/DDBJ whole genome shotgun (WGS) entry which is preliminary data.</text>
</comment>